<gene>
    <name evidence="1" type="ORF">NCGR_LOCUS17760</name>
</gene>
<keyword evidence="2" id="KW-1185">Reference proteome</keyword>
<accession>A0A811NJ48</accession>
<dbReference type="Proteomes" id="UP000604825">
    <property type="component" value="Unassembled WGS sequence"/>
</dbReference>
<dbReference type="EMBL" id="CAJGYO010000004">
    <property type="protein sequence ID" value="CAD6225823.1"/>
    <property type="molecule type" value="Genomic_DNA"/>
</dbReference>
<proteinExistence type="predicted"/>
<sequence>MDTCFSSAQSINNCQNGYDHVESRQCCPWITAPKLDNIFHISVICMYSLLRICMIWLGPHLGCKSQNGCTYATNNKFLAQLQERDVLKGTMHEVLVQNFTSSVPLFSMCGCNQEGCKKFGEATKIHILYQATVYISGWVNAFIYVVKSKMQPGGMQTVQRGHQDSHPVSGNSIHQWLCECIYLVKTNALDLLVGNYWYVNSL</sequence>
<dbReference type="AlphaFoldDB" id="A0A811NJ48"/>
<evidence type="ECO:0000313" key="1">
    <source>
        <dbReference type="EMBL" id="CAD6225823.1"/>
    </source>
</evidence>
<protein>
    <submittedName>
        <fullName evidence="1">Uncharacterized protein</fullName>
    </submittedName>
</protein>
<name>A0A811NJ48_9POAL</name>
<reference evidence="1" key="1">
    <citation type="submission" date="2020-10" db="EMBL/GenBank/DDBJ databases">
        <authorList>
            <person name="Han B."/>
            <person name="Lu T."/>
            <person name="Zhao Q."/>
            <person name="Huang X."/>
            <person name="Zhao Y."/>
        </authorList>
    </citation>
    <scope>NUCLEOTIDE SEQUENCE</scope>
</reference>
<evidence type="ECO:0000313" key="2">
    <source>
        <dbReference type="Proteomes" id="UP000604825"/>
    </source>
</evidence>
<comment type="caution">
    <text evidence="1">The sequence shown here is derived from an EMBL/GenBank/DDBJ whole genome shotgun (WGS) entry which is preliminary data.</text>
</comment>
<organism evidence="1 2">
    <name type="scientific">Miscanthus lutarioriparius</name>
    <dbReference type="NCBI Taxonomy" id="422564"/>
    <lineage>
        <taxon>Eukaryota</taxon>
        <taxon>Viridiplantae</taxon>
        <taxon>Streptophyta</taxon>
        <taxon>Embryophyta</taxon>
        <taxon>Tracheophyta</taxon>
        <taxon>Spermatophyta</taxon>
        <taxon>Magnoliopsida</taxon>
        <taxon>Liliopsida</taxon>
        <taxon>Poales</taxon>
        <taxon>Poaceae</taxon>
        <taxon>PACMAD clade</taxon>
        <taxon>Panicoideae</taxon>
        <taxon>Andropogonodae</taxon>
        <taxon>Andropogoneae</taxon>
        <taxon>Saccharinae</taxon>
        <taxon>Miscanthus</taxon>
    </lineage>
</organism>